<gene>
    <name evidence="4" type="ORF">GOOTI_033_00170</name>
</gene>
<dbReference type="InterPro" id="IPR029069">
    <property type="entry name" value="HotDog_dom_sf"/>
</dbReference>
<feature type="domain" description="Acyl-CoA thioesterase-like C-terminal" evidence="3">
    <location>
        <begin position="178"/>
        <end position="282"/>
    </location>
</feature>
<dbReference type="Pfam" id="PF13622">
    <property type="entry name" value="4HBT_3"/>
    <property type="match status" value="1"/>
</dbReference>
<name>H5THF0_GORO1</name>
<dbReference type="InterPro" id="IPR049450">
    <property type="entry name" value="ACOT8-like_C"/>
</dbReference>
<dbReference type="EMBL" id="BAFB01000033">
    <property type="protein sequence ID" value="GAB32908.1"/>
    <property type="molecule type" value="Genomic_DNA"/>
</dbReference>
<dbReference type="STRING" id="1108044.GOOTI_033_00170"/>
<evidence type="ECO:0000313" key="5">
    <source>
        <dbReference type="Proteomes" id="UP000005038"/>
    </source>
</evidence>
<comment type="caution">
    <text evidence="4">The sequence shown here is derived from an EMBL/GenBank/DDBJ whole genome shotgun (WGS) entry which is preliminary data.</text>
</comment>
<keyword evidence="5" id="KW-1185">Reference proteome</keyword>
<evidence type="ECO:0000259" key="2">
    <source>
        <dbReference type="Pfam" id="PF13622"/>
    </source>
</evidence>
<dbReference type="InterPro" id="IPR042171">
    <property type="entry name" value="Acyl-CoA_hotdog"/>
</dbReference>
<evidence type="ECO:0000256" key="1">
    <source>
        <dbReference type="SAM" id="MobiDB-lite"/>
    </source>
</evidence>
<evidence type="ECO:0000313" key="4">
    <source>
        <dbReference type="EMBL" id="GAB32908.1"/>
    </source>
</evidence>
<evidence type="ECO:0000259" key="3">
    <source>
        <dbReference type="Pfam" id="PF20789"/>
    </source>
</evidence>
<dbReference type="Gene3D" id="2.40.160.210">
    <property type="entry name" value="Acyl-CoA thioesterase, double hotdog domain"/>
    <property type="match status" value="1"/>
</dbReference>
<accession>H5THF0</accession>
<dbReference type="AlphaFoldDB" id="H5THF0"/>
<feature type="region of interest" description="Disordered" evidence="1">
    <location>
        <begin position="129"/>
        <end position="150"/>
    </location>
</feature>
<organism evidence="4 5">
    <name type="scientific">Gordonia otitidis (strain DSM 44809 / CCUG 52243 / JCM 12355 / NBRC 100426 / IFM 10032)</name>
    <dbReference type="NCBI Taxonomy" id="1108044"/>
    <lineage>
        <taxon>Bacteria</taxon>
        <taxon>Bacillati</taxon>
        <taxon>Actinomycetota</taxon>
        <taxon>Actinomycetes</taxon>
        <taxon>Mycobacteriales</taxon>
        <taxon>Gordoniaceae</taxon>
        <taxon>Gordonia</taxon>
    </lineage>
</organism>
<dbReference type="Pfam" id="PF20789">
    <property type="entry name" value="4HBT_3C"/>
    <property type="match status" value="1"/>
</dbReference>
<dbReference type="InterPro" id="IPR049449">
    <property type="entry name" value="TesB_ACOT8-like_N"/>
</dbReference>
<feature type="domain" description="Acyl-CoA thioesterase-like N-terminal HotDog" evidence="2">
    <location>
        <begin position="40"/>
        <end position="124"/>
    </location>
</feature>
<sequence>MNYGQPVETCYYERVDDIPITDDDADDFEYFSPTDATLSVWASDIQHGGPPAGLLMRGMLRCAPDPGQQFTRVTTEILGPIGLGLNRVRARTVRPGRQIALIEADLEVRQPDGTYRLAAQSVGWRMRTTDSTTITRAPREPLPSPDSLPVVRGVTADSDLGVDWGTLGFIGTTETATTPGLHGSTPAVWIRPALDLVEGETMSNLESIFTVLDVANGLGTTLRPDEWTWMNTDTTAHLVGQPTTSWLGIDADMASGRHGYGATFADLYDVSGFLGRSAQTVLLGPR</sequence>
<reference evidence="4" key="1">
    <citation type="submission" date="2012-02" db="EMBL/GenBank/DDBJ databases">
        <title>Whole genome shotgun sequence of Gordonia otitidis NBRC 100426.</title>
        <authorList>
            <person name="Yoshida I."/>
            <person name="Hosoyama A."/>
            <person name="Tsuchikane K."/>
            <person name="Katsumata H."/>
            <person name="Yamazaki S."/>
            <person name="Fujita N."/>
        </authorList>
    </citation>
    <scope>NUCLEOTIDE SEQUENCE [LARGE SCALE GENOMIC DNA]</scope>
    <source>
        <strain evidence="4">NBRC 100426</strain>
    </source>
</reference>
<dbReference type="SUPFAM" id="SSF54637">
    <property type="entry name" value="Thioesterase/thiol ester dehydrase-isomerase"/>
    <property type="match status" value="1"/>
</dbReference>
<protein>
    <recommendedName>
        <fullName evidence="6">Thioesterase domain-containing protein</fullName>
    </recommendedName>
</protein>
<dbReference type="Proteomes" id="UP000005038">
    <property type="component" value="Unassembled WGS sequence"/>
</dbReference>
<proteinExistence type="predicted"/>
<evidence type="ECO:0008006" key="6">
    <source>
        <dbReference type="Google" id="ProtNLM"/>
    </source>
</evidence>